<feature type="transmembrane region" description="Helical" evidence="1">
    <location>
        <begin position="98"/>
        <end position="119"/>
    </location>
</feature>
<dbReference type="OrthoDB" id="9959643at2"/>
<dbReference type="KEGG" id="asip:AQUSIP_08890"/>
<keyword evidence="3" id="KW-1185">Reference proteome</keyword>
<reference evidence="2 3" key="1">
    <citation type="submission" date="2019-08" db="EMBL/GenBank/DDBJ databases">
        <authorList>
            <person name="Guy L."/>
        </authorList>
    </citation>
    <scope>NUCLEOTIDE SEQUENCE [LARGE SCALE GENOMIC DNA]</scope>
    <source>
        <strain evidence="2 3">SGT-108</strain>
    </source>
</reference>
<evidence type="ECO:0000313" key="2">
    <source>
        <dbReference type="EMBL" id="VVC75599.1"/>
    </source>
</evidence>
<organism evidence="2 3">
    <name type="scientific">Aquicella siphonis</name>
    <dbReference type="NCBI Taxonomy" id="254247"/>
    <lineage>
        <taxon>Bacteria</taxon>
        <taxon>Pseudomonadati</taxon>
        <taxon>Pseudomonadota</taxon>
        <taxon>Gammaproteobacteria</taxon>
        <taxon>Legionellales</taxon>
        <taxon>Coxiellaceae</taxon>
        <taxon>Aquicella</taxon>
    </lineage>
</organism>
<keyword evidence="1" id="KW-0472">Membrane</keyword>
<proteinExistence type="predicted"/>
<evidence type="ECO:0000313" key="3">
    <source>
        <dbReference type="Proteomes" id="UP000324194"/>
    </source>
</evidence>
<protein>
    <submittedName>
        <fullName evidence="2">Uncharacterized protein</fullName>
    </submittedName>
</protein>
<evidence type="ECO:0000256" key="1">
    <source>
        <dbReference type="SAM" id="Phobius"/>
    </source>
</evidence>
<feature type="transmembrane region" description="Helical" evidence="1">
    <location>
        <begin position="12"/>
        <end position="29"/>
    </location>
</feature>
<keyword evidence="1" id="KW-1133">Transmembrane helix</keyword>
<accession>A0A5E4PF36</accession>
<sequence length="127" mass="14599">MNKIIQGKSKMIVTLFLCQVFMNWLYVAWVQSHIFTSAHAWLAILPLFGYFYIVFTILASIELLHKTRLGLGLAYSVIMFGIVCAVISYSMVYKQDYVFGWVITPLIAVNFAVVFYLALNQTYFDSD</sequence>
<dbReference type="Proteomes" id="UP000324194">
    <property type="component" value="Chromosome 1"/>
</dbReference>
<name>A0A5E4PF36_9COXI</name>
<gene>
    <name evidence="2" type="ORF">AQUSIP_08890</name>
</gene>
<feature type="transmembrane region" description="Helical" evidence="1">
    <location>
        <begin position="73"/>
        <end position="92"/>
    </location>
</feature>
<dbReference type="EMBL" id="LR699119">
    <property type="protein sequence ID" value="VVC75599.1"/>
    <property type="molecule type" value="Genomic_DNA"/>
</dbReference>
<keyword evidence="1" id="KW-0812">Transmembrane</keyword>
<dbReference type="AlphaFoldDB" id="A0A5E4PF36"/>
<dbReference type="RefSeq" id="WP_148338895.1">
    <property type="nucleotide sequence ID" value="NZ_LR699119.1"/>
</dbReference>
<feature type="transmembrane region" description="Helical" evidence="1">
    <location>
        <begin position="41"/>
        <end position="61"/>
    </location>
</feature>